<dbReference type="AlphaFoldDB" id="A0A286U4D4"/>
<evidence type="ECO:0000256" key="3">
    <source>
        <dbReference type="ARBA" id="ARBA00022692"/>
    </source>
</evidence>
<keyword evidence="4 6" id="KW-1133">Transmembrane helix</keyword>
<keyword evidence="3 6" id="KW-0812">Transmembrane</keyword>
<name>A0A286U4D4_9BACT</name>
<dbReference type="Pfam" id="PF03706">
    <property type="entry name" value="LPG_synthase_TM"/>
    <property type="match status" value="1"/>
</dbReference>
<dbReference type="EMBL" id="BAOS01000045">
    <property type="protein sequence ID" value="GAX62986.1"/>
    <property type="molecule type" value="Genomic_DNA"/>
</dbReference>
<keyword evidence="8" id="KW-1185">Reference proteome</keyword>
<proteinExistence type="predicted"/>
<evidence type="ECO:0000256" key="4">
    <source>
        <dbReference type="ARBA" id="ARBA00022989"/>
    </source>
</evidence>
<accession>A0A286U4D4</accession>
<gene>
    <name evidence="7" type="ORF">SCALIN_C45_0144</name>
</gene>
<keyword evidence="5 6" id="KW-0472">Membrane</keyword>
<evidence type="ECO:0000256" key="2">
    <source>
        <dbReference type="ARBA" id="ARBA00022475"/>
    </source>
</evidence>
<feature type="transmembrane region" description="Helical" evidence="6">
    <location>
        <begin position="49"/>
        <end position="70"/>
    </location>
</feature>
<evidence type="ECO:0000313" key="7">
    <source>
        <dbReference type="EMBL" id="GAX62986.1"/>
    </source>
</evidence>
<dbReference type="Proteomes" id="UP000218542">
    <property type="component" value="Unassembled WGS sequence"/>
</dbReference>
<sequence length="82" mass="8687">MQNILFATTAAFILGLISFVPGGLGVRDAISAFVLHLSGLEAEMAISITLINRVIGICTVLVILTMINLAKKLIPAKAKHDI</sequence>
<comment type="caution">
    <text evidence="7">The sequence shown here is derived from an EMBL/GenBank/DDBJ whole genome shotgun (WGS) entry which is preliminary data.</text>
</comment>
<evidence type="ECO:0000313" key="8">
    <source>
        <dbReference type="Proteomes" id="UP000218542"/>
    </source>
</evidence>
<reference evidence="7 8" key="1">
    <citation type="journal article" date="2017" name="Environ. Microbiol. Rep.">
        <title>Genetic diversity of marine anaerobic ammonium-oxidizing bacteria as revealed by genomic and proteomic analyses of 'Candidatus Scalindua japonica'.</title>
        <authorList>
            <person name="Oshiki M."/>
            <person name="Mizuto K."/>
            <person name="Kimura Z."/>
            <person name="Kindaichi T."/>
            <person name="Satoh H."/>
            <person name="Okabe S."/>
        </authorList>
    </citation>
    <scope>NUCLEOTIDE SEQUENCE [LARGE SCALE GENOMIC DNA]</scope>
    <source>
        <strain evidence="8">husup-a2</strain>
    </source>
</reference>
<protein>
    <submittedName>
        <fullName evidence="7">Integral membrane protein</fullName>
    </submittedName>
</protein>
<keyword evidence="2" id="KW-1003">Cell membrane</keyword>
<evidence type="ECO:0000256" key="1">
    <source>
        <dbReference type="ARBA" id="ARBA00004651"/>
    </source>
</evidence>
<evidence type="ECO:0000256" key="6">
    <source>
        <dbReference type="SAM" id="Phobius"/>
    </source>
</evidence>
<evidence type="ECO:0000256" key="5">
    <source>
        <dbReference type="ARBA" id="ARBA00023136"/>
    </source>
</evidence>
<dbReference type="InterPro" id="IPR022791">
    <property type="entry name" value="L-PG_synthase/AglD"/>
</dbReference>
<organism evidence="7 8">
    <name type="scientific">Candidatus Scalindua japonica</name>
    <dbReference type="NCBI Taxonomy" id="1284222"/>
    <lineage>
        <taxon>Bacteria</taxon>
        <taxon>Pseudomonadati</taxon>
        <taxon>Planctomycetota</taxon>
        <taxon>Candidatus Brocadiia</taxon>
        <taxon>Candidatus Brocadiales</taxon>
        <taxon>Candidatus Scalinduaceae</taxon>
        <taxon>Candidatus Scalindua</taxon>
    </lineage>
</organism>
<comment type="subcellular location">
    <subcellularLocation>
        <location evidence="1">Cell membrane</location>
        <topology evidence="1">Multi-pass membrane protein</topology>
    </subcellularLocation>
</comment>